<reference evidence="2 3" key="1">
    <citation type="submission" date="2016-11" db="EMBL/GenBank/DDBJ databases">
        <authorList>
            <person name="Jaros S."/>
            <person name="Januszkiewicz K."/>
            <person name="Wedrychowicz H."/>
        </authorList>
    </citation>
    <scope>NUCLEOTIDE SEQUENCE [LARGE SCALE GENOMIC DNA]</scope>
    <source>
        <strain evidence="2 3">ATCC 23634</strain>
    </source>
</reference>
<dbReference type="OrthoDB" id="7276064at2"/>
<evidence type="ECO:0000256" key="1">
    <source>
        <dbReference type="SAM" id="SignalP"/>
    </source>
</evidence>
<dbReference type="Proteomes" id="UP000183447">
    <property type="component" value="Unassembled WGS sequence"/>
</dbReference>
<keyword evidence="1" id="KW-0732">Signal</keyword>
<name>A0A1K2HUT0_9HYPH</name>
<evidence type="ECO:0000313" key="2">
    <source>
        <dbReference type="EMBL" id="SFZ82278.1"/>
    </source>
</evidence>
<accession>A0A1K2HUT0</accession>
<sequence length="188" mass="19874">MKKQIVAILIAAAMIVPAQADEISDTIREALEAYEAQNISGASQSLNYAIQLISQMNSDRFAQLLPAALPGWTAEEIESESAGMAMFGGGMQVARSYSGGSGDIRVEMIGDSPILGQFIGIFSNPAMMSAMGKPVRVGSQNGLEDQDGKLTFVVANRFLVTIEGGAGRDDKLAYANAIDFNALSRFGS</sequence>
<dbReference type="STRING" id="665118.SAMN02983003_0983"/>
<keyword evidence="3" id="KW-1185">Reference proteome</keyword>
<evidence type="ECO:0000313" key="3">
    <source>
        <dbReference type="Proteomes" id="UP000183447"/>
    </source>
</evidence>
<gene>
    <name evidence="2" type="ORF">SAMN02983003_0983</name>
</gene>
<feature type="chain" id="PRO_5012927683" evidence="1">
    <location>
        <begin position="21"/>
        <end position="188"/>
    </location>
</feature>
<dbReference type="AlphaFoldDB" id="A0A1K2HUT0"/>
<proteinExistence type="predicted"/>
<protein>
    <submittedName>
        <fullName evidence="2">Uncharacterized protein</fullName>
    </submittedName>
</protein>
<dbReference type="RefSeq" id="WP_072339508.1">
    <property type="nucleotide sequence ID" value="NZ_FPKU01000001.1"/>
</dbReference>
<organism evidence="2 3">
    <name type="scientific">Devosia enhydra</name>
    <dbReference type="NCBI Taxonomy" id="665118"/>
    <lineage>
        <taxon>Bacteria</taxon>
        <taxon>Pseudomonadati</taxon>
        <taxon>Pseudomonadota</taxon>
        <taxon>Alphaproteobacteria</taxon>
        <taxon>Hyphomicrobiales</taxon>
        <taxon>Devosiaceae</taxon>
        <taxon>Devosia</taxon>
    </lineage>
</organism>
<feature type="signal peptide" evidence="1">
    <location>
        <begin position="1"/>
        <end position="20"/>
    </location>
</feature>
<dbReference type="EMBL" id="FPKU01000001">
    <property type="protein sequence ID" value="SFZ82278.1"/>
    <property type="molecule type" value="Genomic_DNA"/>
</dbReference>